<dbReference type="AlphaFoldDB" id="A1WFD5"/>
<name>A1WFD5_VEREI</name>
<gene>
    <name evidence="2" type="ordered locus">Veis_0558</name>
</gene>
<reference evidence="3" key="1">
    <citation type="submission" date="2006-12" db="EMBL/GenBank/DDBJ databases">
        <title>Complete sequence of chromosome 1 of Verminephrobacter eiseniae EF01-2.</title>
        <authorList>
            <person name="Copeland A."/>
            <person name="Lucas S."/>
            <person name="Lapidus A."/>
            <person name="Barry K."/>
            <person name="Detter J.C."/>
            <person name="Glavina del Rio T."/>
            <person name="Dalin E."/>
            <person name="Tice H."/>
            <person name="Pitluck S."/>
            <person name="Chertkov O."/>
            <person name="Brettin T."/>
            <person name="Bruce D."/>
            <person name="Han C."/>
            <person name="Tapia R."/>
            <person name="Gilna P."/>
            <person name="Schmutz J."/>
            <person name="Larimer F."/>
            <person name="Land M."/>
            <person name="Hauser L."/>
            <person name="Kyrpides N."/>
            <person name="Kim E."/>
            <person name="Stahl D."/>
            <person name="Richardson P."/>
        </authorList>
    </citation>
    <scope>NUCLEOTIDE SEQUENCE [LARGE SCALE GENOMIC DNA]</scope>
    <source>
        <strain evidence="3">EF01-2</strain>
    </source>
</reference>
<dbReference type="InterPro" id="IPR013976">
    <property type="entry name" value="HDOD"/>
</dbReference>
<dbReference type="Proteomes" id="UP000000374">
    <property type="component" value="Chromosome"/>
</dbReference>
<sequence>MSACVLGSLALGYHPLWNRARQLAGMVLYATAMATDEPAPPAAGAHLLRTLQDLWSARSPPLLICAQTRPLLDDLLEQAAPGAPSIAVRGDWLSDPALCARVHAARQRGLRLVWRGGLGQFPQAGLADCFECSLLTLRPKDAVAAWQTARAADPARPALAGHICEHITHRALMAHCLDHDRAQALAGWPAQDILRRLQHRRAQQPAQAVILKLLQAIDAEQSLETFEDILGEDPLLAYRFLASANSAALDLRTGISSLRRGLVMMGCLALRRWLAELRPDASTDPDMQPVRRAMVLRARLAAGLLDTGVGNELRSDIYLCGLLAQLDQLLGEPQDSILRRLPLSERIHQATVLRTGPYSAGLQMACALEGDDASAIGPLCATFAMELEQVNRTLLRVLSGQEVPAPAPGH</sequence>
<dbReference type="RefSeq" id="WP_011808356.1">
    <property type="nucleotide sequence ID" value="NC_008786.1"/>
</dbReference>
<dbReference type="HOGENOM" id="CLU_044951_1_2_4"/>
<feature type="domain" description="HDOD" evidence="1">
    <location>
        <begin position="203"/>
        <end position="404"/>
    </location>
</feature>
<evidence type="ECO:0000313" key="2">
    <source>
        <dbReference type="EMBL" id="ABM56342.1"/>
    </source>
</evidence>
<dbReference type="STRING" id="391735.Veis_0558"/>
<dbReference type="SUPFAM" id="SSF109604">
    <property type="entry name" value="HD-domain/PDEase-like"/>
    <property type="match status" value="1"/>
</dbReference>
<dbReference type="PANTHER" id="PTHR33525">
    <property type="match status" value="1"/>
</dbReference>
<dbReference type="KEGG" id="vei:Veis_0558"/>
<keyword evidence="3" id="KW-1185">Reference proteome</keyword>
<protein>
    <submittedName>
        <fullName evidence="2">Putative signal transduction protein</fullName>
    </submittedName>
</protein>
<evidence type="ECO:0000259" key="1">
    <source>
        <dbReference type="PROSITE" id="PS51833"/>
    </source>
</evidence>
<dbReference type="PANTHER" id="PTHR33525:SF4">
    <property type="entry name" value="CYCLIC DI-GMP PHOSPHODIESTERASE CDGJ"/>
    <property type="match status" value="1"/>
</dbReference>
<organism evidence="2 3">
    <name type="scientific">Verminephrobacter eiseniae (strain EF01-2)</name>
    <dbReference type="NCBI Taxonomy" id="391735"/>
    <lineage>
        <taxon>Bacteria</taxon>
        <taxon>Pseudomonadati</taxon>
        <taxon>Pseudomonadota</taxon>
        <taxon>Betaproteobacteria</taxon>
        <taxon>Burkholderiales</taxon>
        <taxon>Comamonadaceae</taxon>
        <taxon>Verminephrobacter</taxon>
    </lineage>
</organism>
<dbReference type="GeneID" id="76459261"/>
<dbReference type="eggNOG" id="COG3434">
    <property type="taxonomic scope" value="Bacteria"/>
</dbReference>
<dbReference type="OrthoDB" id="9804751at2"/>
<proteinExistence type="predicted"/>
<dbReference type="Pfam" id="PF08668">
    <property type="entry name" value="HDOD"/>
    <property type="match status" value="1"/>
</dbReference>
<accession>A1WFD5</accession>
<dbReference type="InterPro" id="IPR052340">
    <property type="entry name" value="RNase_Y/CdgJ"/>
</dbReference>
<dbReference type="Gene3D" id="1.10.3210.10">
    <property type="entry name" value="Hypothetical protein af1432"/>
    <property type="match status" value="1"/>
</dbReference>
<evidence type="ECO:0000313" key="3">
    <source>
        <dbReference type="Proteomes" id="UP000000374"/>
    </source>
</evidence>
<dbReference type="PROSITE" id="PS51833">
    <property type="entry name" value="HDOD"/>
    <property type="match status" value="1"/>
</dbReference>
<dbReference type="EMBL" id="CP000542">
    <property type="protein sequence ID" value="ABM56342.1"/>
    <property type="molecule type" value="Genomic_DNA"/>
</dbReference>